<protein>
    <submittedName>
        <fullName evidence="1">Uncharacterized protein</fullName>
    </submittedName>
</protein>
<sequence length="176" mass="19821">MERALGTQWDVESDAFTFSTVLKPQPTTRRGILSVVSSVYDPLGFLALVVPSAKQILQELCKAKLGWDDKIPQEHADRWLRWLSQLMLLDEFSVSRCITPHGFGEISSTQLHHFCDARHDEDSGMISVDDPEVRNVVPVYAAVLQASESPTATLLSYFSSWIDLKRAVGWILKCKE</sequence>
<dbReference type="EMBL" id="JAOPHQ010004552">
    <property type="protein sequence ID" value="KAK0139107.1"/>
    <property type="molecule type" value="Genomic_DNA"/>
</dbReference>
<dbReference type="PANTHER" id="PTHR47331:SF1">
    <property type="entry name" value="GAG-LIKE PROTEIN"/>
    <property type="match status" value="1"/>
</dbReference>
<dbReference type="Pfam" id="PF05380">
    <property type="entry name" value="Peptidase_A17"/>
    <property type="match status" value="1"/>
</dbReference>
<evidence type="ECO:0000313" key="2">
    <source>
        <dbReference type="Proteomes" id="UP001174136"/>
    </source>
</evidence>
<evidence type="ECO:0000313" key="1">
    <source>
        <dbReference type="EMBL" id="KAK0139107.1"/>
    </source>
</evidence>
<dbReference type="InterPro" id="IPR008042">
    <property type="entry name" value="Retrotrans_Pao"/>
</dbReference>
<reference evidence="1" key="1">
    <citation type="journal article" date="2023" name="Front. Mar. Sci.">
        <title>A new Merluccius polli reference genome to investigate the effects of global change in West African waters.</title>
        <authorList>
            <person name="Mateo J.L."/>
            <person name="Blanco-Fernandez C."/>
            <person name="Garcia-Vazquez E."/>
            <person name="Machado-Schiaffino G."/>
        </authorList>
    </citation>
    <scope>NUCLEOTIDE SEQUENCE</scope>
    <source>
        <strain evidence="1">C29</strain>
        <tissue evidence="1">Fin</tissue>
    </source>
</reference>
<name>A0AA47MF41_MERPO</name>
<dbReference type="AlphaFoldDB" id="A0AA47MF41"/>
<proteinExistence type="predicted"/>
<accession>A0AA47MF41</accession>
<organism evidence="1 2">
    <name type="scientific">Merluccius polli</name>
    <name type="common">Benguela hake</name>
    <name type="synonym">Merluccius cadenati</name>
    <dbReference type="NCBI Taxonomy" id="89951"/>
    <lineage>
        <taxon>Eukaryota</taxon>
        <taxon>Metazoa</taxon>
        <taxon>Chordata</taxon>
        <taxon>Craniata</taxon>
        <taxon>Vertebrata</taxon>
        <taxon>Euteleostomi</taxon>
        <taxon>Actinopterygii</taxon>
        <taxon>Neopterygii</taxon>
        <taxon>Teleostei</taxon>
        <taxon>Neoteleostei</taxon>
        <taxon>Acanthomorphata</taxon>
        <taxon>Zeiogadaria</taxon>
        <taxon>Gadariae</taxon>
        <taxon>Gadiformes</taxon>
        <taxon>Gadoidei</taxon>
        <taxon>Merlucciidae</taxon>
        <taxon>Merluccius</taxon>
    </lineage>
</organism>
<dbReference type="PANTHER" id="PTHR47331">
    <property type="entry name" value="PHD-TYPE DOMAIN-CONTAINING PROTEIN"/>
    <property type="match status" value="1"/>
</dbReference>
<comment type="caution">
    <text evidence="1">The sequence shown here is derived from an EMBL/GenBank/DDBJ whole genome shotgun (WGS) entry which is preliminary data.</text>
</comment>
<keyword evidence="2" id="KW-1185">Reference proteome</keyword>
<gene>
    <name evidence="1" type="ORF">N1851_024334</name>
</gene>
<dbReference type="Proteomes" id="UP001174136">
    <property type="component" value="Unassembled WGS sequence"/>
</dbReference>